<dbReference type="Pfam" id="PF06791">
    <property type="entry name" value="TMP_2"/>
    <property type="match status" value="1"/>
</dbReference>
<gene>
    <name evidence="2" type="ORF">Q4481_23825</name>
</gene>
<dbReference type="EMBL" id="JAUOZU010000024">
    <property type="protein sequence ID" value="MDO6966996.1"/>
    <property type="molecule type" value="Genomic_DNA"/>
</dbReference>
<feature type="domain" description="Bacteriophage tail tape measure N-terminal" evidence="1">
    <location>
        <begin position="82"/>
        <end position="274"/>
    </location>
</feature>
<reference evidence="2" key="1">
    <citation type="journal article" date="2015" name="Int. J. Syst. Evol. Microbiol.">
        <title>Rhizobium alvei sp. nov., isolated from a freshwater river.</title>
        <authorList>
            <person name="Sheu S.Y."/>
            <person name="Huang H.W."/>
            <person name="Young C.C."/>
            <person name="Chen W.M."/>
        </authorList>
    </citation>
    <scope>NUCLEOTIDE SEQUENCE</scope>
    <source>
        <strain evidence="2">TNR-22</strain>
    </source>
</reference>
<evidence type="ECO:0000313" key="3">
    <source>
        <dbReference type="Proteomes" id="UP001174932"/>
    </source>
</evidence>
<name>A0ABT8YTT1_9HYPH</name>
<sequence>MAMDVATLGLAVDSRQVENGSKALNDLTNSAMKAEAAANGVSSGTKNASTAAAAMTANASNAARALDMESRSAQNATRSIIAHGSAAKTAALNVGNLAAQFQDIGVTLAMGMSPLQIALQQGTQMAAVMGPMGAAGAVRALGAAFISIFSPMSLLTIGLVTAGAAAAQYFFGIETSGSGANDVIEKQSQLIGKVANDWDQATPRLKAYADELERVRKANDLRSAGEVAAKAETTKVEDVLGLINQQYTSAIRNLRTYGDEGSAVANSLASAFGDLQVKISDGTATTKDLVDAQNAMASAVNTFGIPSVIELRAVFDELVPSINAAIAAAGGFRAEVSAALSQQMFAKNLGNSTLPSLDPLGFINADRDQTARANATKSQTQIAAEAAARLAARASRSGGGVSEIERQKEAVTDLISQLEYEQSIVGKSAQEQAKMNAIRRAGGAATEEQKKKIEDIIDATYREKEAIENAKEALEDAKSATKGFLSDLRSGLMDGKSFWESFGNAAMNVLDKIISKVEDELVDALFAASGTSSSSSGGFLGMLFGGIGKLFGFASGGYTGARSASAVAGVVHGGEYVFSKRATDRIGVGNLEAMHRSAKGYASGGYVAPMPANQNGSGSRNDVLHVNVGLKRDAALNIMPDVEVVAERKVASAAPQIVKAASSRVVPTMSQYQMQKQGRDYRLA</sequence>
<organism evidence="2 3">
    <name type="scientific">Rhizobium alvei</name>
    <dbReference type="NCBI Taxonomy" id="1132659"/>
    <lineage>
        <taxon>Bacteria</taxon>
        <taxon>Pseudomonadati</taxon>
        <taxon>Pseudomonadota</taxon>
        <taxon>Alphaproteobacteria</taxon>
        <taxon>Hyphomicrobiales</taxon>
        <taxon>Rhizobiaceae</taxon>
        <taxon>Rhizobium/Agrobacterium group</taxon>
        <taxon>Rhizobium</taxon>
    </lineage>
</organism>
<evidence type="ECO:0000259" key="1">
    <source>
        <dbReference type="Pfam" id="PF06791"/>
    </source>
</evidence>
<proteinExistence type="predicted"/>
<evidence type="ECO:0000313" key="2">
    <source>
        <dbReference type="EMBL" id="MDO6966996.1"/>
    </source>
</evidence>
<accession>A0ABT8YTT1</accession>
<reference evidence="2" key="2">
    <citation type="submission" date="2023-07" db="EMBL/GenBank/DDBJ databases">
        <authorList>
            <person name="Shen H."/>
        </authorList>
    </citation>
    <scope>NUCLEOTIDE SEQUENCE</scope>
    <source>
        <strain evidence="2">TNR-22</strain>
    </source>
</reference>
<keyword evidence="3" id="KW-1185">Reference proteome</keyword>
<dbReference type="InterPro" id="IPR009628">
    <property type="entry name" value="Phage_tape_measure_N"/>
</dbReference>
<dbReference type="RefSeq" id="WP_304378926.1">
    <property type="nucleotide sequence ID" value="NZ_JAUOZU010000024.1"/>
</dbReference>
<comment type="caution">
    <text evidence="2">The sequence shown here is derived from an EMBL/GenBank/DDBJ whole genome shotgun (WGS) entry which is preliminary data.</text>
</comment>
<protein>
    <submittedName>
        <fullName evidence="2">Phage tail length tape measure family protein</fullName>
    </submittedName>
</protein>
<dbReference type="Proteomes" id="UP001174932">
    <property type="component" value="Unassembled WGS sequence"/>
</dbReference>